<dbReference type="SMART" id="SM00235">
    <property type="entry name" value="ZnMc"/>
    <property type="match status" value="1"/>
</dbReference>
<dbReference type="Pfam" id="PF01400">
    <property type="entry name" value="Astacin"/>
    <property type="match status" value="1"/>
</dbReference>
<evidence type="ECO:0000256" key="2">
    <source>
        <dbReference type="ARBA" id="ARBA00025529"/>
    </source>
</evidence>
<keyword evidence="3 4" id="KW-0862">Zinc</keyword>
<evidence type="ECO:0000259" key="5">
    <source>
        <dbReference type="PROSITE" id="PS51864"/>
    </source>
</evidence>
<evidence type="ECO:0000313" key="7">
    <source>
        <dbReference type="Proteomes" id="UP001235939"/>
    </source>
</evidence>
<feature type="domain" description="Peptidase M12A" evidence="5">
    <location>
        <begin position="1"/>
        <end position="192"/>
    </location>
</feature>
<keyword evidence="3 4" id="KW-0645">Protease</keyword>
<dbReference type="SUPFAM" id="SSF55486">
    <property type="entry name" value="Metalloproteases ('zincins'), catalytic domain"/>
    <property type="match status" value="1"/>
</dbReference>
<dbReference type="InterPro" id="IPR001506">
    <property type="entry name" value="Peptidase_M12A"/>
</dbReference>
<feature type="signal peptide" evidence="4">
    <location>
        <begin position="1"/>
        <end position="19"/>
    </location>
</feature>
<reference evidence="6 7" key="1">
    <citation type="submission" date="2022-01" db="EMBL/GenBank/DDBJ databases">
        <title>A chromosomal length assembly of Cordylochernes scorpioides.</title>
        <authorList>
            <person name="Zeh D."/>
            <person name="Zeh J."/>
        </authorList>
    </citation>
    <scope>NUCLEOTIDE SEQUENCE [LARGE SCALE GENOMIC DNA]</scope>
    <source>
        <strain evidence="6">IN4F17</strain>
        <tissue evidence="6">Whole Body</tissue>
    </source>
</reference>
<feature type="active site" evidence="3">
    <location>
        <position position="90"/>
    </location>
</feature>
<sequence>MLFVVALLVLSVAAVGCKAKKILDAMNDFSRNTCVKFVPRRQEQDYVYLKKIATILSRKGCHSLNWGRKDGVNLISLGPGCYNRSTIVHELNHAVGFLHEQQRLDRNKYIEIKWKEIPKTAYRAPSVAELRRQFQKVKTWENILKDKFDYNSVMLYDRRFFKVLQPGAVIPKHKSGLSRVDIRRINLLYNCTA</sequence>
<keyword evidence="4" id="KW-0732">Signal</keyword>
<feature type="binding site" evidence="3">
    <location>
        <position position="89"/>
    </location>
    <ligand>
        <name>Zn(2+)</name>
        <dbReference type="ChEBI" id="CHEBI:29105"/>
        <note>catalytic</note>
    </ligand>
</feature>
<organism evidence="6 7">
    <name type="scientific">Cordylochernes scorpioides</name>
    <dbReference type="NCBI Taxonomy" id="51811"/>
    <lineage>
        <taxon>Eukaryota</taxon>
        <taxon>Metazoa</taxon>
        <taxon>Ecdysozoa</taxon>
        <taxon>Arthropoda</taxon>
        <taxon>Chelicerata</taxon>
        <taxon>Arachnida</taxon>
        <taxon>Pseudoscorpiones</taxon>
        <taxon>Cheliferoidea</taxon>
        <taxon>Chernetidae</taxon>
        <taxon>Cordylochernes</taxon>
    </lineage>
</organism>
<keyword evidence="7" id="KW-1185">Reference proteome</keyword>
<accession>A0ABY6KLU8</accession>
<name>A0ABY6KLU8_9ARAC</name>
<dbReference type="EC" id="3.4.24.-" evidence="4"/>
<dbReference type="Proteomes" id="UP001235939">
    <property type="component" value="Chromosome 06"/>
</dbReference>
<dbReference type="PANTHER" id="PTHR10127">
    <property type="entry name" value="DISCOIDIN, CUB, EGF, LAMININ , AND ZINC METALLOPROTEASE DOMAIN CONTAINING"/>
    <property type="match status" value="1"/>
</dbReference>
<feature type="binding site" evidence="3">
    <location>
        <position position="99"/>
    </location>
    <ligand>
        <name>Zn(2+)</name>
        <dbReference type="ChEBI" id="CHEBI:29105"/>
        <note>catalytic</note>
    </ligand>
</feature>
<dbReference type="EMBL" id="CP092868">
    <property type="protein sequence ID" value="UYV68555.1"/>
    <property type="molecule type" value="Genomic_DNA"/>
</dbReference>
<comment type="subunit">
    <text evidence="1">Monomer.</text>
</comment>
<feature type="chain" id="PRO_5044998278" description="Metalloendopeptidase" evidence="4">
    <location>
        <begin position="20"/>
        <end position="193"/>
    </location>
</feature>
<dbReference type="InterPro" id="IPR024079">
    <property type="entry name" value="MetalloPept_cat_dom_sf"/>
</dbReference>
<keyword evidence="3 4" id="KW-0378">Hydrolase</keyword>
<proteinExistence type="predicted"/>
<comment type="function">
    <text evidence="2">Zinc metalloprotease. Provoques deadhesion of endothelial cells from cell cultures, and also degradation of fibronectin, fibrinogen and gelatin in vitro. Its role in the venom is not fully understood but it might act as a spreading factor that facilitates diffusion of other venom toxins. Alternatively, it might be involved in the proteolytic processing of other venom toxins or it might play a role in extra-oral digestion of prey.</text>
</comment>
<dbReference type="PRINTS" id="PR00480">
    <property type="entry name" value="ASTACIN"/>
</dbReference>
<evidence type="ECO:0000256" key="3">
    <source>
        <dbReference type="PROSITE-ProRule" id="PRU01211"/>
    </source>
</evidence>
<protein>
    <recommendedName>
        <fullName evidence="4">Metalloendopeptidase</fullName>
        <ecNumber evidence="4">3.4.24.-</ecNumber>
    </recommendedName>
</protein>
<gene>
    <name evidence="6" type="ORF">LAZ67_6000099</name>
</gene>
<keyword evidence="3 4" id="KW-0482">Metalloprotease</keyword>
<feature type="binding site" evidence="3">
    <location>
        <position position="93"/>
    </location>
    <ligand>
        <name>Zn(2+)</name>
        <dbReference type="ChEBI" id="CHEBI:29105"/>
        <note>catalytic</note>
    </ligand>
</feature>
<evidence type="ECO:0000256" key="1">
    <source>
        <dbReference type="ARBA" id="ARBA00011245"/>
    </source>
</evidence>
<comment type="cofactor">
    <cofactor evidence="3 4">
        <name>Zn(2+)</name>
        <dbReference type="ChEBI" id="CHEBI:29105"/>
    </cofactor>
    <text evidence="3 4">Binds 1 zinc ion per subunit.</text>
</comment>
<dbReference type="PANTHER" id="PTHR10127:SF850">
    <property type="entry name" value="METALLOENDOPEPTIDASE"/>
    <property type="match status" value="1"/>
</dbReference>
<comment type="caution">
    <text evidence="3">Lacks conserved residue(s) required for the propagation of feature annotation.</text>
</comment>
<dbReference type="PROSITE" id="PS51864">
    <property type="entry name" value="ASTACIN"/>
    <property type="match status" value="1"/>
</dbReference>
<evidence type="ECO:0000313" key="6">
    <source>
        <dbReference type="EMBL" id="UYV68555.1"/>
    </source>
</evidence>
<dbReference type="Gene3D" id="3.40.390.10">
    <property type="entry name" value="Collagenase (Catalytic Domain)"/>
    <property type="match status" value="1"/>
</dbReference>
<dbReference type="InterPro" id="IPR006026">
    <property type="entry name" value="Peptidase_Metallo"/>
</dbReference>
<evidence type="ECO:0000256" key="4">
    <source>
        <dbReference type="RuleBase" id="RU361183"/>
    </source>
</evidence>
<keyword evidence="3 4" id="KW-0479">Metal-binding</keyword>